<dbReference type="GO" id="GO:0016491">
    <property type="term" value="F:oxidoreductase activity"/>
    <property type="evidence" value="ECO:0007669"/>
    <property type="project" value="InterPro"/>
</dbReference>
<dbReference type="PANTHER" id="PTHR43640:SF1">
    <property type="entry name" value="THIOREDOXIN-DEPENDENT PEROXIREDOXIN"/>
    <property type="match status" value="1"/>
</dbReference>
<dbReference type="InterPro" id="IPR013766">
    <property type="entry name" value="Thioredoxin_domain"/>
</dbReference>
<dbReference type="AlphaFoldDB" id="A0A853F3E5"/>
<dbReference type="PANTHER" id="PTHR43640">
    <property type="entry name" value="OS07G0260300 PROTEIN"/>
    <property type="match status" value="1"/>
</dbReference>
<gene>
    <name evidence="2" type="ORF">H0A76_11980</name>
</gene>
<dbReference type="GO" id="GO:0016209">
    <property type="term" value="F:antioxidant activity"/>
    <property type="evidence" value="ECO:0007669"/>
    <property type="project" value="InterPro"/>
</dbReference>
<dbReference type="Gene3D" id="3.40.30.10">
    <property type="entry name" value="Glutaredoxin"/>
    <property type="match status" value="1"/>
</dbReference>
<dbReference type="InterPro" id="IPR047262">
    <property type="entry name" value="PRX-like1"/>
</dbReference>
<protein>
    <submittedName>
        <fullName evidence="2">Thioredoxin family protein</fullName>
    </submittedName>
</protein>
<name>A0A853F3E5_9GAMM</name>
<comment type="caution">
    <text evidence="2">The sequence shown here is derived from an EMBL/GenBank/DDBJ whole genome shotgun (WGS) entry which is preliminary data.</text>
</comment>
<evidence type="ECO:0000313" key="2">
    <source>
        <dbReference type="EMBL" id="NYT28504.1"/>
    </source>
</evidence>
<dbReference type="Pfam" id="PF00578">
    <property type="entry name" value="AhpC-TSA"/>
    <property type="match status" value="1"/>
</dbReference>
<dbReference type="PROSITE" id="PS51352">
    <property type="entry name" value="THIOREDOXIN_2"/>
    <property type="match status" value="1"/>
</dbReference>
<proteinExistence type="predicted"/>
<dbReference type="Proteomes" id="UP000568751">
    <property type="component" value="Unassembled WGS sequence"/>
</dbReference>
<reference evidence="2 3" key="1">
    <citation type="submission" date="2020-05" db="EMBL/GenBank/DDBJ databases">
        <title>Horizontal transmission and recombination maintain forever young bacterial symbiont genomes.</title>
        <authorList>
            <person name="Russell S.L."/>
            <person name="Pepper-Tunick E."/>
            <person name="Svedberg J."/>
            <person name="Byrne A."/>
            <person name="Ruelas Castillo J."/>
            <person name="Vollmers C."/>
            <person name="Beinart R.A."/>
            <person name="Corbett-Detig R."/>
        </authorList>
    </citation>
    <scope>NUCLEOTIDE SEQUENCE [LARGE SCALE GENOMIC DNA]</scope>
    <source>
        <strain evidence="2">455</strain>
    </source>
</reference>
<dbReference type="SUPFAM" id="SSF52833">
    <property type="entry name" value="Thioredoxin-like"/>
    <property type="match status" value="1"/>
</dbReference>
<dbReference type="InterPro" id="IPR000866">
    <property type="entry name" value="AhpC/TSA"/>
</dbReference>
<dbReference type="EMBL" id="JACCHT010000002">
    <property type="protein sequence ID" value="NYT28504.1"/>
    <property type="molecule type" value="Genomic_DNA"/>
</dbReference>
<accession>A0A853F3E5</accession>
<dbReference type="CDD" id="cd02969">
    <property type="entry name" value="PRX_like1"/>
    <property type="match status" value="1"/>
</dbReference>
<evidence type="ECO:0000313" key="3">
    <source>
        <dbReference type="Proteomes" id="UP000568751"/>
    </source>
</evidence>
<sequence length="189" mass="21188">MVSTETPICDFNIPAIDFNLKGTDGKIYNLASCQGENGLLIMFICNHCPYVKAIIDRIIRDTKELKKSGLNAVAIMSNNPDEYEADSFGNMQKIAKEMDFPFPYLVDETQEVAKAYGAVCTPDFFGYNANLELQYRGRLDASRKESADADVKRDLFEAMHQVATTGQGPKQQSPSIGCSIKWRPLHKYE</sequence>
<feature type="domain" description="Thioredoxin" evidence="1">
    <location>
        <begin position="9"/>
        <end position="144"/>
    </location>
</feature>
<evidence type="ECO:0000259" key="1">
    <source>
        <dbReference type="PROSITE" id="PS51352"/>
    </source>
</evidence>
<organism evidence="2 3">
    <name type="scientific">Candidatus Thiodubiliella endoseptemdiera</name>
    <dbReference type="NCBI Taxonomy" id="2738886"/>
    <lineage>
        <taxon>Bacteria</taxon>
        <taxon>Pseudomonadati</taxon>
        <taxon>Pseudomonadota</taxon>
        <taxon>Gammaproteobacteria</taxon>
        <taxon>Candidatus Pseudothioglobaceae</taxon>
        <taxon>Candidatus Thiodubiliella</taxon>
    </lineage>
</organism>
<dbReference type="InterPro" id="IPR036249">
    <property type="entry name" value="Thioredoxin-like_sf"/>
</dbReference>